<reference evidence="1" key="1">
    <citation type="submission" date="2014-09" db="EMBL/GenBank/DDBJ databases">
        <authorList>
            <person name="Magalhaes I.L.F."/>
            <person name="Oliveira U."/>
            <person name="Santos F.R."/>
            <person name="Vidigal T.H.D.A."/>
            <person name="Brescovit A.D."/>
            <person name="Santos A.J."/>
        </authorList>
    </citation>
    <scope>NUCLEOTIDE SEQUENCE</scope>
    <source>
        <tissue evidence="1">Shoot tissue taken approximately 20 cm above the soil surface</tissue>
    </source>
</reference>
<sequence>MLQEPVLRIPHRNKYKPQCSTTHAHTLHHQTNHPAMIPKLYVATKLPKLYHVA</sequence>
<protein>
    <submittedName>
        <fullName evidence="1">Uncharacterized protein</fullName>
    </submittedName>
</protein>
<dbReference type="AlphaFoldDB" id="A0A0A9G894"/>
<accession>A0A0A9G894</accession>
<reference evidence="1" key="2">
    <citation type="journal article" date="2015" name="Data Brief">
        <title>Shoot transcriptome of the giant reed, Arundo donax.</title>
        <authorList>
            <person name="Barrero R.A."/>
            <person name="Guerrero F.D."/>
            <person name="Moolhuijzen P."/>
            <person name="Goolsby J.A."/>
            <person name="Tidwell J."/>
            <person name="Bellgard S.E."/>
            <person name="Bellgard M.I."/>
        </authorList>
    </citation>
    <scope>NUCLEOTIDE SEQUENCE</scope>
    <source>
        <tissue evidence="1">Shoot tissue taken approximately 20 cm above the soil surface</tissue>
    </source>
</reference>
<dbReference type="EMBL" id="GBRH01180978">
    <property type="protein sequence ID" value="JAE16918.1"/>
    <property type="molecule type" value="Transcribed_RNA"/>
</dbReference>
<evidence type="ECO:0000313" key="1">
    <source>
        <dbReference type="EMBL" id="JAE16918.1"/>
    </source>
</evidence>
<name>A0A0A9G894_ARUDO</name>
<proteinExistence type="predicted"/>
<organism evidence="1">
    <name type="scientific">Arundo donax</name>
    <name type="common">Giant reed</name>
    <name type="synonym">Donax arundinaceus</name>
    <dbReference type="NCBI Taxonomy" id="35708"/>
    <lineage>
        <taxon>Eukaryota</taxon>
        <taxon>Viridiplantae</taxon>
        <taxon>Streptophyta</taxon>
        <taxon>Embryophyta</taxon>
        <taxon>Tracheophyta</taxon>
        <taxon>Spermatophyta</taxon>
        <taxon>Magnoliopsida</taxon>
        <taxon>Liliopsida</taxon>
        <taxon>Poales</taxon>
        <taxon>Poaceae</taxon>
        <taxon>PACMAD clade</taxon>
        <taxon>Arundinoideae</taxon>
        <taxon>Arundineae</taxon>
        <taxon>Arundo</taxon>
    </lineage>
</organism>